<dbReference type="InterPro" id="IPR017853">
    <property type="entry name" value="GH"/>
</dbReference>
<keyword evidence="8" id="KW-1185">Reference proteome</keyword>
<dbReference type="EMBL" id="JBGMDY010000002">
    <property type="protein sequence ID" value="KAL2343118.1"/>
    <property type="molecule type" value="Genomic_DNA"/>
</dbReference>
<dbReference type="SUPFAM" id="SSF51445">
    <property type="entry name" value="(Trans)glycosidases"/>
    <property type="match status" value="1"/>
</dbReference>
<dbReference type="Pfam" id="PF00150">
    <property type="entry name" value="Cellulase"/>
    <property type="match status" value="1"/>
</dbReference>
<dbReference type="InterPro" id="IPR035992">
    <property type="entry name" value="Ricin_B-like_lectins"/>
</dbReference>
<evidence type="ECO:0000313" key="7">
    <source>
        <dbReference type="EMBL" id="KAL2343118.1"/>
    </source>
</evidence>
<feature type="domain" description="Ricin B lectin" evidence="6">
    <location>
        <begin position="188"/>
        <end position="289"/>
    </location>
</feature>
<keyword evidence="2 4" id="KW-0378">Hydrolase</keyword>
<dbReference type="InterPro" id="IPR000772">
    <property type="entry name" value="Ricin_B_lectin"/>
</dbReference>
<dbReference type="InterPro" id="IPR001547">
    <property type="entry name" value="Glyco_hydro_5"/>
</dbReference>
<evidence type="ECO:0000259" key="6">
    <source>
        <dbReference type="Pfam" id="PF00652"/>
    </source>
</evidence>
<evidence type="ECO:0008006" key="9">
    <source>
        <dbReference type="Google" id="ProtNLM"/>
    </source>
</evidence>
<proteinExistence type="inferred from homology"/>
<dbReference type="PANTHER" id="PTHR31263:SF44">
    <property type="entry name" value="OS04G0481200 PROTEIN"/>
    <property type="match status" value="1"/>
</dbReference>
<evidence type="ECO:0000256" key="2">
    <source>
        <dbReference type="ARBA" id="ARBA00022801"/>
    </source>
</evidence>
<dbReference type="AlphaFoldDB" id="A0ABD1N521"/>
<evidence type="ECO:0000256" key="4">
    <source>
        <dbReference type="RuleBase" id="RU361153"/>
    </source>
</evidence>
<dbReference type="Proteomes" id="UP001603857">
    <property type="component" value="Unassembled WGS sequence"/>
</dbReference>
<dbReference type="PANTHER" id="PTHR31263">
    <property type="entry name" value="CELLULASE FAMILY PROTEIN (AFU_ORTHOLOGUE AFUA_5G14560)"/>
    <property type="match status" value="1"/>
</dbReference>
<protein>
    <recommendedName>
        <fullName evidence="9">Mannan endo-1,4-beta-mannosidase</fullName>
    </recommendedName>
</protein>
<comment type="similarity">
    <text evidence="1 4">Belongs to the glycosyl hydrolase 5 (cellulase A) family.</text>
</comment>
<feature type="domain" description="Glycoside hydrolase family 5" evidence="5">
    <location>
        <begin position="5"/>
        <end position="127"/>
    </location>
</feature>
<evidence type="ECO:0000256" key="1">
    <source>
        <dbReference type="ARBA" id="ARBA00005641"/>
    </source>
</evidence>
<sequence>MVKGAEAVHAANPNVLVILSGLNFDTDLSFINRPVNLTFKGKLVFEVHRYGFTDGQAWVDRNPNEECAKVTKSVKETSGFLLDQGWPLFVSEFGGDLRGTNVNDNRYLNCFMALLADLDLDWAYWSLVGSYYLREGVVGMEEFYGLLSWDWTQVRSTTFLNRITALQNPFRGPSIIKGNPYKLIFHPLTGLCVINKPLLNTTTLTLGPCSSSDGWTYTPQKTLLVNNSNFCIRADKEGKPATLSMACSDSNSKWEIISDSNMHLSSKLTDSSNVCLDVDDNNIIVTNACKCLSKDNKCDPASQWFKLIDSGRRSISTTSTLSMLNSPHLSDHLWKPLSSI</sequence>
<dbReference type="Gene3D" id="3.20.20.80">
    <property type="entry name" value="Glycosidases"/>
    <property type="match status" value="1"/>
</dbReference>
<dbReference type="Pfam" id="PF00652">
    <property type="entry name" value="Ricin_B_lectin"/>
    <property type="match status" value="1"/>
</dbReference>
<dbReference type="Gene3D" id="2.80.10.50">
    <property type="match status" value="1"/>
</dbReference>
<comment type="caution">
    <text evidence="7">The sequence shown here is derived from an EMBL/GenBank/DDBJ whole genome shotgun (WGS) entry which is preliminary data.</text>
</comment>
<evidence type="ECO:0000313" key="8">
    <source>
        <dbReference type="Proteomes" id="UP001603857"/>
    </source>
</evidence>
<reference evidence="7 8" key="1">
    <citation type="submission" date="2024-08" db="EMBL/GenBank/DDBJ databases">
        <title>Insights into the chromosomal genome structure of Flemingia macrophylla.</title>
        <authorList>
            <person name="Ding Y."/>
            <person name="Zhao Y."/>
            <person name="Bi W."/>
            <person name="Wu M."/>
            <person name="Zhao G."/>
            <person name="Gong Y."/>
            <person name="Li W."/>
            <person name="Zhang P."/>
        </authorList>
    </citation>
    <scope>NUCLEOTIDE SEQUENCE [LARGE SCALE GENOMIC DNA]</scope>
    <source>
        <strain evidence="7">DYQJB</strain>
        <tissue evidence="7">Leaf</tissue>
    </source>
</reference>
<organism evidence="7 8">
    <name type="scientific">Flemingia macrophylla</name>
    <dbReference type="NCBI Taxonomy" id="520843"/>
    <lineage>
        <taxon>Eukaryota</taxon>
        <taxon>Viridiplantae</taxon>
        <taxon>Streptophyta</taxon>
        <taxon>Embryophyta</taxon>
        <taxon>Tracheophyta</taxon>
        <taxon>Spermatophyta</taxon>
        <taxon>Magnoliopsida</taxon>
        <taxon>eudicotyledons</taxon>
        <taxon>Gunneridae</taxon>
        <taxon>Pentapetalae</taxon>
        <taxon>rosids</taxon>
        <taxon>fabids</taxon>
        <taxon>Fabales</taxon>
        <taxon>Fabaceae</taxon>
        <taxon>Papilionoideae</taxon>
        <taxon>50 kb inversion clade</taxon>
        <taxon>NPAAA clade</taxon>
        <taxon>indigoferoid/millettioid clade</taxon>
        <taxon>Phaseoleae</taxon>
        <taxon>Flemingia</taxon>
    </lineage>
</organism>
<accession>A0ABD1N521</accession>
<evidence type="ECO:0000256" key="3">
    <source>
        <dbReference type="ARBA" id="ARBA00023295"/>
    </source>
</evidence>
<keyword evidence="3 4" id="KW-0326">Glycosidase</keyword>
<dbReference type="GO" id="GO:0016798">
    <property type="term" value="F:hydrolase activity, acting on glycosyl bonds"/>
    <property type="evidence" value="ECO:0007669"/>
    <property type="project" value="UniProtKB-KW"/>
</dbReference>
<gene>
    <name evidence="7" type="ORF">Fmac_004403</name>
</gene>
<evidence type="ECO:0000259" key="5">
    <source>
        <dbReference type="Pfam" id="PF00150"/>
    </source>
</evidence>
<name>A0ABD1N521_9FABA</name>
<dbReference type="SUPFAM" id="SSF50370">
    <property type="entry name" value="Ricin B-like lectins"/>
    <property type="match status" value="1"/>
</dbReference>